<dbReference type="SUPFAM" id="SSF52096">
    <property type="entry name" value="ClpP/crotonase"/>
    <property type="match status" value="1"/>
</dbReference>
<dbReference type="Gene3D" id="3.90.226.10">
    <property type="entry name" value="2-enoyl-CoA Hydratase, Chain A, domain 1"/>
    <property type="match status" value="1"/>
</dbReference>
<sequence>MKSLLATALLLTAPIASAQDWAASLRMDAKAMHDDIARNHPGPVDPENPGFAAKNDQALALALQRAGSTTTYAGYLYALIAYAATFDDGHLAAFVPEGVIQPPLVTRWPGFLTTFDTKDDQRVVTRAADAPVPLGARLIACDGKDAAALARDNVGGMGGSGRWNLHVSRVMRGKRLFTDVGNPWIKRPVRCTFDVDGTRRTVDLAWRPIDDKELDRRFAEAFRRKAEPIGMRTLSDGTVWIALSDFDGDPDHPAAKALEPLIAKVQAQRETILAAPRVVLDLRGNNGGDSGWSHRVAEALWGKHAVDAVNLAPTRVDWRASQDNMAQMQSYVRMWSAHADAPPENLAWGKSTVAGMQAAMAKGEPFYMEPGEAKRPTPKPPKTHARIFMVTDSGCASACLDAADLFLALGAIHVGQVTSADTAYMDIRRTMLPSGHMALVVPMKVYRGRQRGSNVPLVPRYVYQADLTDNAALERWIAGLR</sequence>
<protein>
    <recommendedName>
        <fullName evidence="4">Tail specific protease domain-containing protein</fullName>
    </recommendedName>
</protein>
<proteinExistence type="predicted"/>
<evidence type="ECO:0000256" key="1">
    <source>
        <dbReference type="SAM" id="SignalP"/>
    </source>
</evidence>
<accession>A0ABY4T5K1</accession>
<evidence type="ECO:0008006" key="4">
    <source>
        <dbReference type="Google" id="ProtNLM"/>
    </source>
</evidence>
<dbReference type="InterPro" id="IPR029045">
    <property type="entry name" value="ClpP/crotonase-like_dom_sf"/>
</dbReference>
<gene>
    <name evidence="2" type="ORF">IM816_08940</name>
</gene>
<dbReference type="RefSeq" id="WP_250340634.1">
    <property type="nucleotide sequence ID" value="NZ_CP063231.1"/>
</dbReference>
<dbReference type="Proteomes" id="UP001056681">
    <property type="component" value="Chromosome"/>
</dbReference>
<keyword evidence="1" id="KW-0732">Signal</keyword>
<reference evidence="2" key="1">
    <citation type="submission" date="2020-10" db="EMBL/GenBank/DDBJ databases">
        <title>Whole-genome sequence of Luteibacter sp. EIF3.</title>
        <authorList>
            <person name="Friedrich I."/>
            <person name="Hertel R."/>
            <person name="Daniel R."/>
        </authorList>
    </citation>
    <scope>NUCLEOTIDE SEQUENCE</scope>
    <source>
        <strain evidence="2">EIF3</strain>
    </source>
</reference>
<evidence type="ECO:0000313" key="2">
    <source>
        <dbReference type="EMBL" id="URL60182.1"/>
    </source>
</evidence>
<evidence type="ECO:0000313" key="3">
    <source>
        <dbReference type="Proteomes" id="UP001056681"/>
    </source>
</evidence>
<dbReference type="EMBL" id="CP063231">
    <property type="protein sequence ID" value="URL60182.1"/>
    <property type="molecule type" value="Genomic_DNA"/>
</dbReference>
<keyword evidence="3" id="KW-1185">Reference proteome</keyword>
<feature type="chain" id="PRO_5046761236" description="Tail specific protease domain-containing protein" evidence="1">
    <location>
        <begin position="19"/>
        <end position="481"/>
    </location>
</feature>
<organism evidence="2 3">
    <name type="scientific">Luteibacter flocculans</name>
    <dbReference type="NCBI Taxonomy" id="2780091"/>
    <lineage>
        <taxon>Bacteria</taxon>
        <taxon>Pseudomonadati</taxon>
        <taxon>Pseudomonadota</taxon>
        <taxon>Gammaproteobacteria</taxon>
        <taxon>Lysobacterales</taxon>
        <taxon>Rhodanobacteraceae</taxon>
        <taxon>Luteibacter</taxon>
    </lineage>
</organism>
<name>A0ABY4T5K1_9GAMM</name>
<feature type="signal peptide" evidence="1">
    <location>
        <begin position="1"/>
        <end position="18"/>
    </location>
</feature>